<protein>
    <submittedName>
        <fullName evidence="2">Uncharacterized protein</fullName>
    </submittedName>
</protein>
<organism evidence="2 3">
    <name type="scientific">Candidatus Curtissbacteria bacterium RIFCSPHIGHO2_01_FULL_40_12</name>
    <dbReference type="NCBI Taxonomy" id="1797710"/>
    <lineage>
        <taxon>Bacteria</taxon>
        <taxon>Candidatus Curtissiibacteriota</taxon>
    </lineage>
</organism>
<comment type="caution">
    <text evidence="2">The sequence shown here is derived from an EMBL/GenBank/DDBJ whole genome shotgun (WGS) entry which is preliminary data.</text>
</comment>
<evidence type="ECO:0000313" key="2">
    <source>
        <dbReference type="EMBL" id="OGD88301.1"/>
    </source>
</evidence>
<proteinExistence type="predicted"/>
<dbReference type="AlphaFoldDB" id="A0A1F5G8V9"/>
<feature type="region of interest" description="Disordered" evidence="1">
    <location>
        <begin position="1"/>
        <end position="97"/>
    </location>
</feature>
<gene>
    <name evidence="2" type="ORF">A2693_00305</name>
</gene>
<evidence type="ECO:0000313" key="3">
    <source>
        <dbReference type="Proteomes" id="UP000178577"/>
    </source>
</evidence>
<evidence type="ECO:0000256" key="1">
    <source>
        <dbReference type="SAM" id="MobiDB-lite"/>
    </source>
</evidence>
<feature type="compositionally biased region" description="Polar residues" evidence="1">
    <location>
        <begin position="15"/>
        <end position="29"/>
    </location>
</feature>
<feature type="compositionally biased region" description="Basic and acidic residues" evidence="1">
    <location>
        <begin position="35"/>
        <end position="49"/>
    </location>
</feature>
<reference evidence="2 3" key="1">
    <citation type="journal article" date="2016" name="Nat. Commun.">
        <title>Thousands of microbial genomes shed light on interconnected biogeochemical processes in an aquifer system.</title>
        <authorList>
            <person name="Anantharaman K."/>
            <person name="Brown C.T."/>
            <person name="Hug L.A."/>
            <person name="Sharon I."/>
            <person name="Castelle C.J."/>
            <person name="Probst A.J."/>
            <person name="Thomas B.C."/>
            <person name="Singh A."/>
            <person name="Wilkins M.J."/>
            <person name="Karaoz U."/>
            <person name="Brodie E.L."/>
            <person name="Williams K.H."/>
            <person name="Hubbard S.S."/>
            <person name="Banfield J.F."/>
        </authorList>
    </citation>
    <scope>NUCLEOTIDE SEQUENCE [LARGE SCALE GENOMIC DNA]</scope>
</reference>
<sequence length="170" mass="18449">MAVANDTPLPDRTGTGDNDQSGQTQQVPASGTLVKEQEPTATTEEKKILSEIVKSSEAVDEQAEQEVVKAISEARLSTPEPKIPPDVSDSGIKNPNQEAREVITRGTTINLPIEEDEYKKGLHLKIKTAVVDKVVFGTSSLFALATWVGKIIKFAHKHAMRVVFRGKESG</sequence>
<accession>A0A1F5G8V9</accession>
<name>A0A1F5G8V9_9BACT</name>
<dbReference type="Proteomes" id="UP000178577">
    <property type="component" value="Unassembled WGS sequence"/>
</dbReference>
<dbReference type="EMBL" id="MFAY01000043">
    <property type="protein sequence ID" value="OGD88301.1"/>
    <property type="molecule type" value="Genomic_DNA"/>
</dbReference>